<dbReference type="SMART" id="SM00749">
    <property type="entry name" value="BON"/>
    <property type="match status" value="1"/>
</dbReference>
<keyword evidence="4" id="KW-1185">Reference proteome</keyword>
<feature type="chain" id="PRO_5045699226" evidence="1">
    <location>
        <begin position="25"/>
        <end position="108"/>
    </location>
</feature>
<dbReference type="EMBL" id="FNKY01000001">
    <property type="protein sequence ID" value="SDQ27338.1"/>
    <property type="molecule type" value="Genomic_DNA"/>
</dbReference>
<dbReference type="PROSITE" id="PS50914">
    <property type="entry name" value="BON"/>
    <property type="match status" value="1"/>
</dbReference>
<dbReference type="Pfam" id="PF04972">
    <property type="entry name" value="BON"/>
    <property type="match status" value="1"/>
</dbReference>
<evidence type="ECO:0000313" key="4">
    <source>
        <dbReference type="Proteomes" id="UP000183471"/>
    </source>
</evidence>
<dbReference type="InterPro" id="IPR007055">
    <property type="entry name" value="BON_dom"/>
</dbReference>
<dbReference type="Proteomes" id="UP000183471">
    <property type="component" value="Unassembled WGS sequence"/>
</dbReference>
<dbReference type="InterPro" id="IPR051686">
    <property type="entry name" value="Lipoprotein_DolP"/>
</dbReference>
<protein>
    <submittedName>
        <fullName evidence="3">Hyperosmotically inducible protein</fullName>
    </submittedName>
</protein>
<comment type="caution">
    <text evidence="3">The sequence shown here is derived from an EMBL/GenBank/DDBJ whole genome shotgun (WGS) entry which is preliminary data.</text>
</comment>
<keyword evidence="1" id="KW-0732">Signal</keyword>
<dbReference type="PANTHER" id="PTHR34606:SF15">
    <property type="entry name" value="BON DOMAIN-CONTAINING PROTEIN"/>
    <property type="match status" value="1"/>
</dbReference>
<reference evidence="3 4" key="1">
    <citation type="submission" date="2016-10" db="EMBL/GenBank/DDBJ databases">
        <authorList>
            <person name="Varghese N."/>
            <person name="Submissions S."/>
        </authorList>
    </citation>
    <scope>NUCLEOTIDE SEQUENCE [LARGE SCALE GENOMIC DNA]</scope>
    <source>
        <strain evidence="3 4">Nl1</strain>
    </source>
</reference>
<evidence type="ECO:0000313" key="3">
    <source>
        <dbReference type="EMBL" id="SDQ27338.1"/>
    </source>
</evidence>
<dbReference type="PANTHER" id="PTHR34606">
    <property type="entry name" value="BON DOMAIN-CONTAINING PROTEIN"/>
    <property type="match status" value="1"/>
</dbReference>
<evidence type="ECO:0000259" key="2">
    <source>
        <dbReference type="PROSITE" id="PS50914"/>
    </source>
</evidence>
<feature type="signal peptide" evidence="1">
    <location>
        <begin position="1"/>
        <end position="24"/>
    </location>
</feature>
<feature type="domain" description="BON" evidence="2">
    <location>
        <begin position="38"/>
        <end position="107"/>
    </location>
</feature>
<evidence type="ECO:0000256" key="1">
    <source>
        <dbReference type="SAM" id="SignalP"/>
    </source>
</evidence>
<dbReference type="RefSeq" id="WP_074630334.1">
    <property type="nucleotide sequence ID" value="NZ_FNKY01000001.1"/>
</dbReference>
<sequence length="108" mass="11587">MKTIKFLATVFMIGAFLTPIASFSADKDSDSSVGEYVKDSVITSKIKTKLATEKDLSSMHISVDTDKNGVVVLGGTTKSQAEKDKAHSVAHSVEGVTKVVNQIKIKKE</sequence>
<name>A0ABY0T5P7_9PROT</name>
<gene>
    <name evidence="3" type="ORF">SAMN05216402_0132</name>
</gene>
<dbReference type="Gene3D" id="3.30.1340.30">
    <property type="match status" value="1"/>
</dbReference>
<organism evidence="3 4">
    <name type="scientific">Nitrosospira multiformis</name>
    <dbReference type="NCBI Taxonomy" id="1231"/>
    <lineage>
        <taxon>Bacteria</taxon>
        <taxon>Pseudomonadati</taxon>
        <taxon>Pseudomonadota</taxon>
        <taxon>Betaproteobacteria</taxon>
        <taxon>Nitrosomonadales</taxon>
        <taxon>Nitrosomonadaceae</taxon>
        <taxon>Nitrosospira</taxon>
    </lineage>
</organism>
<dbReference type="InterPro" id="IPR014004">
    <property type="entry name" value="Transpt-assoc_nodulatn_dom_bac"/>
</dbReference>
<proteinExistence type="predicted"/>
<accession>A0ABY0T5P7</accession>